<dbReference type="Pfam" id="PF13464">
    <property type="entry name" value="RodZ_C"/>
    <property type="match status" value="1"/>
</dbReference>
<proteinExistence type="predicted"/>
<feature type="domain" description="Cytoskeleton protein RodZ-like C-terminal" evidence="1">
    <location>
        <begin position="11"/>
        <end position="67"/>
    </location>
</feature>
<dbReference type="AlphaFoldDB" id="A0A480AMT2"/>
<organism evidence="2 3">
    <name type="scientific">Dolichospermum planctonicum</name>
    <dbReference type="NCBI Taxonomy" id="136072"/>
    <lineage>
        <taxon>Bacteria</taxon>
        <taxon>Bacillati</taxon>
        <taxon>Cyanobacteriota</taxon>
        <taxon>Cyanophyceae</taxon>
        <taxon>Nostocales</taxon>
        <taxon>Aphanizomenonaceae</taxon>
        <taxon>Dolichospermum</taxon>
    </lineage>
</organism>
<evidence type="ECO:0000259" key="1">
    <source>
        <dbReference type="Pfam" id="PF13464"/>
    </source>
</evidence>
<evidence type="ECO:0000313" key="2">
    <source>
        <dbReference type="EMBL" id="GCL43404.1"/>
    </source>
</evidence>
<sequence>MTVQGAECGLKASSWISVVTDGKTAFEGVLPQGFSRTWKASQQLIVKTNNAGGVLMSVNRQKAKEMGEIGKTEEIKIAAGPN</sequence>
<dbReference type="Proteomes" id="UP000299367">
    <property type="component" value="Unassembled WGS sequence"/>
</dbReference>
<name>A0A480AMT2_9CYAN</name>
<accession>A0A480AMT2</accession>
<dbReference type="EMBL" id="BJCF01000040">
    <property type="protein sequence ID" value="GCL43404.1"/>
    <property type="molecule type" value="Genomic_DNA"/>
</dbReference>
<protein>
    <recommendedName>
        <fullName evidence="1">Cytoskeleton protein RodZ-like C-terminal domain-containing protein</fullName>
    </recommendedName>
</protein>
<reference evidence="3" key="1">
    <citation type="submission" date="2019-02" db="EMBL/GenBank/DDBJ databases">
        <title>Draft genome sequence of Dolichospermum planctonicum NIES-80.</title>
        <authorList>
            <person name="Yamaguchi H."/>
            <person name="Suzuki S."/>
            <person name="Kawachi M."/>
        </authorList>
    </citation>
    <scope>NUCLEOTIDE SEQUENCE [LARGE SCALE GENOMIC DNA]</scope>
    <source>
        <strain evidence="3">NIES-80</strain>
    </source>
</reference>
<comment type="caution">
    <text evidence="2">The sequence shown here is derived from an EMBL/GenBank/DDBJ whole genome shotgun (WGS) entry which is preliminary data.</text>
</comment>
<dbReference type="InterPro" id="IPR025194">
    <property type="entry name" value="RodZ-like_C"/>
</dbReference>
<evidence type="ECO:0000313" key="3">
    <source>
        <dbReference type="Proteomes" id="UP000299367"/>
    </source>
</evidence>
<gene>
    <name evidence="2" type="ORF">NIES80_31180</name>
</gene>